<organism evidence="2 3">
    <name type="scientific">Rubroshorea leprosula</name>
    <dbReference type="NCBI Taxonomy" id="152421"/>
    <lineage>
        <taxon>Eukaryota</taxon>
        <taxon>Viridiplantae</taxon>
        <taxon>Streptophyta</taxon>
        <taxon>Embryophyta</taxon>
        <taxon>Tracheophyta</taxon>
        <taxon>Spermatophyta</taxon>
        <taxon>Magnoliopsida</taxon>
        <taxon>eudicotyledons</taxon>
        <taxon>Gunneridae</taxon>
        <taxon>Pentapetalae</taxon>
        <taxon>rosids</taxon>
        <taxon>malvids</taxon>
        <taxon>Malvales</taxon>
        <taxon>Dipterocarpaceae</taxon>
        <taxon>Rubroshorea</taxon>
    </lineage>
</organism>
<accession>A0AAV5HPR1</accession>
<name>A0AAV5HPR1_9ROSI</name>
<keyword evidence="3" id="KW-1185">Reference proteome</keyword>
<sequence>MNKMKKKATLSVTMVILILCATFRGCFPAASQPADTKNSMQSAVARGSLLFLLLGMFILLVMFLILSQSLVKLNPVELEPSYNLAVGVKMAYLHLGQSNIVKAQKG</sequence>
<evidence type="ECO:0000256" key="1">
    <source>
        <dbReference type="SAM" id="Phobius"/>
    </source>
</evidence>
<evidence type="ECO:0000313" key="2">
    <source>
        <dbReference type="EMBL" id="GKU87614.1"/>
    </source>
</evidence>
<reference evidence="2 3" key="1">
    <citation type="journal article" date="2021" name="Commun. Biol.">
        <title>The genome of Shorea leprosula (Dipterocarpaceae) highlights the ecological relevance of drought in aseasonal tropical rainforests.</title>
        <authorList>
            <person name="Ng K.K.S."/>
            <person name="Kobayashi M.J."/>
            <person name="Fawcett J.A."/>
            <person name="Hatakeyama M."/>
            <person name="Paape T."/>
            <person name="Ng C.H."/>
            <person name="Ang C.C."/>
            <person name="Tnah L.H."/>
            <person name="Lee C.T."/>
            <person name="Nishiyama T."/>
            <person name="Sese J."/>
            <person name="O'Brien M.J."/>
            <person name="Copetti D."/>
            <person name="Mohd Noor M.I."/>
            <person name="Ong R.C."/>
            <person name="Putra M."/>
            <person name="Sireger I.Z."/>
            <person name="Indrioko S."/>
            <person name="Kosugi Y."/>
            <person name="Izuno A."/>
            <person name="Isagi Y."/>
            <person name="Lee S.L."/>
            <person name="Shimizu K.K."/>
        </authorList>
    </citation>
    <scope>NUCLEOTIDE SEQUENCE [LARGE SCALE GENOMIC DNA]</scope>
    <source>
        <strain evidence="2">214</strain>
    </source>
</reference>
<feature type="transmembrane region" description="Helical" evidence="1">
    <location>
        <begin position="43"/>
        <end position="66"/>
    </location>
</feature>
<keyword evidence="1" id="KW-0812">Transmembrane</keyword>
<evidence type="ECO:0000313" key="3">
    <source>
        <dbReference type="Proteomes" id="UP001054252"/>
    </source>
</evidence>
<dbReference type="EMBL" id="BPVZ01000002">
    <property type="protein sequence ID" value="GKU87614.1"/>
    <property type="molecule type" value="Genomic_DNA"/>
</dbReference>
<keyword evidence="1" id="KW-0472">Membrane</keyword>
<proteinExistence type="predicted"/>
<comment type="caution">
    <text evidence="2">The sequence shown here is derived from an EMBL/GenBank/DDBJ whole genome shotgun (WGS) entry which is preliminary data.</text>
</comment>
<protein>
    <submittedName>
        <fullName evidence="2">Uncharacterized protein</fullName>
    </submittedName>
</protein>
<dbReference type="Proteomes" id="UP001054252">
    <property type="component" value="Unassembled WGS sequence"/>
</dbReference>
<keyword evidence="1" id="KW-1133">Transmembrane helix</keyword>
<dbReference type="AlphaFoldDB" id="A0AAV5HPR1"/>
<gene>
    <name evidence="2" type="ORF">SLEP1_g1983</name>
</gene>